<keyword evidence="1" id="KW-0472">Membrane</keyword>
<dbReference type="InterPro" id="IPR002696">
    <property type="entry name" value="Membr_insert_effic_factor_YidD"/>
</dbReference>
<gene>
    <name evidence="2" type="primary">yidD</name>
    <name evidence="2" type="ORF">NSP04_11915</name>
</gene>
<keyword evidence="3" id="KW-1185">Reference proteome</keyword>
<name>A0ABT1XJA1_9BURK</name>
<dbReference type="Pfam" id="PF01809">
    <property type="entry name" value="YidD"/>
    <property type="match status" value="1"/>
</dbReference>
<dbReference type="NCBIfam" id="TIGR00278">
    <property type="entry name" value="membrane protein insertion efficiency factor YidD"/>
    <property type="match status" value="1"/>
</dbReference>
<dbReference type="HAMAP" id="MF_00386">
    <property type="entry name" value="UPF0161_YidD"/>
    <property type="match status" value="1"/>
</dbReference>
<accession>A0ABT1XJA1</accession>
<comment type="caution">
    <text evidence="2">The sequence shown here is derived from an EMBL/GenBank/DDBJ whole genome shotgun (WGS) entry which is preliminary data.</text>
</comment>
<dbReference type="RefSeq" id="WP_257512575.1">
    <property type="nucleotide sequence ID" value="NZ_JANKHG010000018.1"/>
</dbReference>
<evidence type="ECO:0000313" key="3">
    <source>
        <dbReference type="Proteomes" id="UP001165267"/>
    </source>
</evidence>
<dbReference type="SMART" id="SM01234">
    <property type="entry name" value="Haemolytic"/>
    <property type="match status" value="1"/>
</dbReference>
<protein>
    <recommendedName>
        <fullName evidence="1">Putative membrane protein insertion efficiency factor</fullName>
    </recommendedName>
</protein>
<comment type="similarity">
    <text evidence="1">Belongs to the UPF0161 family.</text>
</comment>
<dbReference type="PANTHER" id="PTHR33383:SF1">
    <property type="entry name" value="MEMBRANE PROTEIN INSERTION EFFICIENCY FACTOR-RELATED"/>
    <property type="match status" value="1"/>
</dbReference>
<organism evidence="2 3">
    <name type="scientific">Limnobacter parvus</name>
    <dbReference type="NCBI Taxonomy" id="2939690"/>
    <lineage>
        <taxon>Bacteria</taxon>
        <taxon>Pseudomonadati</taxon>
        <taxon>Pseudomonadota</taxon>
        <taxon>Betaproteobacteria</taxon>
        <taxon>Burkholderiales</taxon>
        <taxon>Burkholderiaceae</taxon>
        <taxon>Limnobacter</taxon>
    </lineage>
</organism>
<reference evidence="2" key="1">
    <citation type="submission" date="2022-07" db="EMBL/GenBank/DDBJ databases">
        <authorList>
            <person name="Xamxidin M."/>
        </authorList>
    </citation>
    <scope>NUCLEOTIDE SEQUENCE</scope>
    <source>
        <strain evidence="2">YS8-69</strain>
    </source>
</reference>
<evidence type="ECO:0000256" key="1">
    <source>
        <dbReference type="HAMAP-Rule" id="MF_00386"/>
    </source>
</evidence>
<comment type="subcellular location">
    <subcellularLocation>
        <location evidence="1">Cell membrane</location>
        <topology evidence="1">Peripheral membrane protein</topology>
        <orientation evidence="1">Cytoplasmic side</orientation>
    </subcellularLocation>
</comment>
<proteinExistence type="inferred from homology"/>
<keyword evidence="1" id="KW-1003">Cell membrane</keyword>
<comment type="function">
    <text evidence="1">Could be involved in insertion of integral membrane proteins into the membrane.</text>
</comment>
<dbReference type="EMBL" id="JANKHG010000018">
    <property type="protein sequence ID" value="MCR2747358.1"/>
    <property type="molecule type" value="Genomic_DNA"/>
</dbReference>
<sequence length="91" mass="9943">MVDRTPTTFQRSITARAITALIRGYQLAVSPLFPPSCRFYPSCSEYALDAVKIHGAWKGAVLSLGRICRCNPWNAGGLDPVPEAKRPGHES</sequence>
<dbReference type="PANTHER" id="PTHR33383">
    <property type="entry name" value="MEMBRANE PROTEIN INSERTION EFFICIENCY FACTOR-RELATED"/>
    <property type="match status" value="1"/>
</dbReference>
<evidence type="ECO:0000313" key="2">
    <source>
        <dbReference type="EMBL" id="MCR2747358.1"/>
    </source>
</evidence>
<dbReference type="Proteomes" id="UP001165267">
    <property type="component" value="Unassembled WGS sequence"/>
</dbReference>